<protein>
    <submittedName>
        <fullName evidence="2">Uncharacterized protein</fullName>
    </submittedName>
</protein>
<dbReference type="EMBL" id="AJIL01000006">
    <property type="protein sequence ID" value="KNF05712.1"/>
    <property type="molecule type" value="Genomic_DNA"/>
</dbReference>
<gene>
    <name evidence="2" type="ORF">PSTG_01115</name>
</gene>
<feature type="region of interest" description="Disordered" evidence="1">
    <location>
        <begin position="17"/>
        <end position="36"/>
    </location>
</feature>
<sequence length="59" mass="6496">MLKSVQWMHVTLATARPGIGPKLGEERERDGTGKSSEKTKYKICAAVVIMNKQDAQSYG</sequence>
<accession>A0A0L0W2K8</accession>
<evidence type="ECO:0000256" key="1">
    <source>
        <dbReference type="SAM" id="MobiDB-lite"/>
    </source>
</evidence>
<organism evidence="2 3">
    <name type="scientific">Puccinia striiformis f. sp. tritici PST-78</name>
    <dbReference type="NCBI Taxonomy" id="1165861"/>
    <lineage>
        <taxon>Eukaryota</taxon>
        <taxon>Fungi</taxon>
        <taxon>Dikarya</taxon>
        <taxon>Basidiomycota</taxon>
        <taxon>Pucciniomycotina</taxon>
        <taxon>Pucciniomycetes</taxon>
        <taxon>Pucciniales</taxon>
        <taxon>Pucciniaceae</taxon>
        <taxon>Puccinia</taxon>
    </lineage>
</organism>
<evidence type="ECO:0000313" key="3">
    <source>
        <dbReference type="Proteomes" id="UP000054564"/>
    </source>
</evidence>
<keyword evidence="3" id="KW-1185">Reference proteome</keyword>
<dbReference type="AlphaFoldDB" id="A0A0L0W2K8"/>
<feature type="compositionally biased region" description="Basic and acidic residues" evidence="1">
    <location>
        <begin position="23"/>
        <end position="36"/>
    </location>
</feature>
<comment type="caution">
    <text evidence="2">The sequence shown here is derived from an EMBL/GenBank/DDBJ whole genome shotgun (WGS) entry which is preliminary data.</text>
</comment>
<proteinExistence type="predicted"/>
<reference evidence="3" key="1">
    <citation type="submission" date="2014-03" db="EMBL/GenBank/DDBJ databases">
        <title>The Genome Sequence of Puccinia striiformis f. sp. tritici PST-78.</title>
        <authorList>
            <consortium name="The Broad Institute Genome Sequencing Platform"/>
            <person name="Cuomo C."/>
            <person name="Hulbert S."/>
            <person name="Chen X."/>
            <person name="Walker B."/>
            <person name="Young S.K."/>
            <person name="Zeng Q."/>
            <person name="Gargeya S."/>
            <person name="Fitzgerald M."/>
            <person name="Haas B."/>
            <person name="Abouelleil A."/>
            <person name="Alvarado L."/>
            <person name="Arachchi H.M."/>
            <person name="Berlin A.M."/>
            <person name="Chapman S.B."/>
            <person name="Goldberg J."/>
            <person name="Griggs A."/>
            <person name="Gujja S."/>
            <person name="Hansen M."/>
            <person name="Howarth C."/>
            <person name="Imamovic A."/>
            <person name="Larimer J."/>
            <person name="McCowan C."/>
            <person name="Montmayeur A."/>
            <person name="Murphy C."/>
            <person name="Neiman D."/>
            <person name="Pearson M."/>
            <person name="Priest M."/>
            <person name="Roberts A."/>
            <person name="Saif S."/>
            <person name="Shea T."/>
            <person name="Sisk P."/>
            <person name="Sykes S."/>
            <person name="Wortman J."/>
            <person name="Nusbaum C."/>
            <person name="Birren B."/>
        </authorList>
    </citation>
    <scope>NUCLEOTIDE SEQUENCE [LARGE SCALE GENOMIC DNA]</scope>
    <source>
        <strain evidence="3">race PST-78</strain>
    </source>
</reference>
<name>A0A0L0W2K8_9BASI</name>
<evidence type="ECO:0000313" key="2">
    <source>
        <dbReference type="EMBL" id="KNF05712.1"/>
    </source>
</evidence>
<dbReference type="Proteomes" id="UP000054564">
    <property type="component" value="Unassembled WGS sequence"/>
</dbReference>